<feature type="region of interest" description="Disordered" evidence="7">
    <location>
        <begin position="1"/>
        <end position="25"/>
    </location>
</feature>
<evidence type="ECO:0000313" key="8">
    <source>
        <dbReference type="Ensembl" id="ENSANIP00000010121.1"/>
    </source>
</evidence>
<keyword evidence="6" id="KW-0472">Membrane</keyword>
<comment type="similarity">
    <text evidence="2">Belongs to the cytochrome c oxidase VIIa family.</text>
</comment>
<dbReference type="SUPFAM" id="SSF81419">
    <property type="entry name" value="Mitochondrial cytochrome c oxidase subunit VIIa"/>
    <property type="match status" value="1"/>
</dbReference>
<keyword evidence="9" id="KW-1185">Reference proteome</keyword>
<evidence type="ECO:0000256" key="6">
    <source>
        <dbReference type="ARBA" id="ARBA00023136"/>
    </source>
</evidence>
<dbReference type="InterPro" id="IPR036539">
    <property type="entry name" value="Cyt_c_oxidase_su7a_sf"/>
</dbReference>
<dbReference type="Gene3D" id="4.10.91.10">
    <property type="entry name" value="Cytochrome c oxidase, subunit VIIa"/>
    <property type="match status" value="1"/>
</dbReference>
<accession>A0A8B9MJX5</accession>
<feature type="compositionally biased region" description="Basic and acidic residues" evidence="7">
    <location>
        <begin position="1"/>
        <end position="10"/>
    </location>
</feature>
<dbReference type="PANTHER" id="PTHR10510:SF11">
    <property type="entry name" value="CYTOCHROME C OXIDASE SUBUNIT 7A, MITOCHONDRIAL"/>
    <property type="match status" value="1"/>
</dbReference>
<dbReference type="GO" id="GO:0045277">
    <property type="term" value="C:respiratory chain complex IV"/>
    <property type="evidence" value="ECO:0007669"/>
    <property type="project" value="InterPro"/>
</dbReference>
<evidence type="ECO:0000256" key="5">
    <source>
        <dbReference type="ARBA" id="ARBA00023128"/>
    </source>
</evidence>
<dbReference type="AlphaFoldDB" id="A0A8B9MJX5"/>
<feature type="compositionally biased region" description="Pro residues" evidence="7">
    <location>
        <begin position="11"/>
        <end position="22"/>
    </location>
</feature>
<dbReference type="InterPro" id="IPR039297">
    <property type="entry name" value="COX7a"/>
</dbReference>
<protein>
    <recommendedName>
        <fullName evidence="10">Cytochrome c oxidase subunit 7A2</fullName>
    </recommendedName>
</protein>
<dbReference type="GO" id="GO:0006123">
    <property type="term" value="P:mitochondrial electron transport, cytochrome c to oxygen"/>
    <property type="evidence" value="ECO:0007669"/>
    <property type="project" value="InterPro"/>
</dbReference>
<evidence type="ECO:0000256" key="4">
    <source>
        <dbReference type="ARBA" id="ARBA00022946"/>
    </source>
</evidence>
<keyword evidence="4" id="KW-0809">Transit peptide</keyword>
<name>A0A8B9MJX5_9AVES</name>
<proteinExistence type="inferred from homology"/>
<dbReference type="Proteomes" id="UP000694541">
    <property type="component" value="Unplaced"/>
</dbReference>
<dbReference type="Pfam" id="PF02238">
    <property type="entry name" value="COX7a"/>
    <property type="match status" value="1"/>
</dbReference>
<evidence type="ECO:0000256" key="2">
    <source>
        <dbReference type="ARBA" id="ARBA00009331"/>
    </source>
</evidence>
<organism evidence="8 9">
    <name type="scientific">Accipiter nisus</name>
    <name type="common">Eurasian sparrowhawk</name>
    <dbReference type="NCBI Taxonomy" id="211598"/>
    <lineage>
        <taxon>Eukaryota</taxon>
        <taxon>Metazoa</taxon>
        <taxon>Chordata</taxon>
        <taxon>Craniata</taxon>
        <taxon>Vertebrata</taxon>
        <taxon>Euteleostomi</taxon>
        <taxon>Archelosauria</taxon>
        <taxon>Archosauria</taxon>
        <taxon>Dinosauria</taxon>
        <taxon>Saurischia</taxon>
        <taxon>Theropoda</taxon>
        <taxon>Coelurosauria</taxon>
        <taxon>Aves</taxon>
        <taxon>Neognathae</taxon>
        <taxon>Neoaves</taxon>
        <taxon>Telluraves</taxon>
        <taxon>Accipitrimorphae</taxon>
        <taxon>Accipitriformes</taxon>
        <taxon>Accipitridae</taxon>
        <taxon>Accipitrinae</taxon>
        <taxon>Accipiter</taxon>
    </lineage>
</organism>
<keyword evidence="3" id="KW-0999">Mitochondrion inner membrane</keyword>
<dbReference type="GO" id="GO:0002082">
    <property type="term" value="P:regulation of oxidative phosphorylation"/>
    <property type="evidence" value="ECO:0007669"/>
    <property type="project" value="TreeGrafter"/>
</dbReference>
<evidence type="ECO:0000256" key="3">
    <source>
        <dbReference type="ARBA" id="ARBA00022792"/>
    </source>
</evidence>
<reference evidence="8" key="1">
    <citation type="submission" date="2025-08" db="UniProtKB">
        <authorList>
            <consortium name="Ensembl"/>
        </authorList>
    </citation>
    <scope>IDENTIFICATION</scope>
</reference>
<dbReference type="FunFam" id="4.10.91.10:FF:000001">
    <property type="entry name" value="Cytochrome c oxidase subunit 7A1, mitochondrial"/>
    <property type="match status" value="1"/>
</dbReference>
<evidence type="ECO:0000256" key="1">
    <source>
        <dbReference type="ARBA" id="ARBA00004273"/>
    </source>
</evidence>
<evidence type="ECO:0000313" key="9">
    <source>
        <dbReference type="Proteomes" id="UP000694541"/>
    </source>
</evidence>
<dbReference type="PANTHER" id="PTHR10510">
    <property type="entry name" value="CYTOCHROME C OXIDASE POLYPEPTIDE 7A"/>
    <property type="match status" value="1"/>
</dbReference>
<evidence type="ECO:0008006" key="10">
    <source>
        <dbReference type="Google" id="ProtNLM"/>
    </source>
</evidence>
<dbReference type="GO" id="GO:0097250">
    <property type="term" value="P:mitochondrial respirasome assembly"/>
    <property type="evidence" value="ECO:0007669"/>
    <property type="project" value="TreeGrafter"/>
</dbReference>
<reference evidence="8" key="2">
    <citation type="submission" date="2025-09" db="UniProtKB">
        <authorList>
            <consortium name="Ensembl"/>
        </authorList>
    </citation>
    <scope>IDENTIFICATION</scope>
</reference>
<sequence>MSRRGGREWSEPPPHPPPPPPHKAARLGLLRSLAPAASPRHLHNRVREHQKLFQEDNGLPVHLKGGAMDSALYHFTTLICTCYSLWSLAQASRPKKN</sequence>
<comment type="subcellular location">
    <subcellularLocation>
        <location evidence="1">Mitochondrion inner membrane</location>
    </subcellularLocation>
</comment>
<dbReference type="Ensembl" id="ENSANIT00000010472.1">
    <property type="protein sequence ID" value="ENSANIP00000010121.1"/>
    <property type="gene ID" value="ENSANIG00000006834.1"/>
</dbReference>
<dbReference type="CDD" id="cd00928">
    <property type="entry name" value="Cyt_c_Oxidase_VIIa"/>
    <property type="match status" value="1"/>
</dbReference>
<dbReference type="GO" id="GO:0005743">
    <property type="term" value="C:mitochondrial inner membrane"/>
    <property type="evidence" value="ECO:0007669"/>
    <property type="project" value="UniProtKB-SubCell"/>
</dbReference>
<evidence type="ECO:0000256" key="7">
    <source>
        <dbReference type="SAM" id="MobiDB-lite"/>
    </source>
</evidence>
<dbReference type="InterPro" id="IPR003177">
    <property type="entry name" value="Cytc_oxidase_su7a_met"/>
</dbReference>
<keyword evidence="5" id="KW-0496">Mitochondrion</keyword>